<dbReference type="GO" id="GO:0003723">
    <property type="term" value="F:RNA binding"/>
    <property type="evidence" value="ECO:0007669"/>
    <property type="project" value="UniProtKB-UniRule"/>
</dbReference>
<name>A0A0F4L1R4_9BIFI</name>
<dbReference type="GO" id="GO:0006298">
    <property type="term" value="P:mismatch repair"/>
    <property type="evidence" value="ECO:0007669"/>
    <property type="project" value="TreeGrafter"/>
</dbReference>
<dbReference type="EC" id="3.1.26.4" evidence="14"/>
<evidence type="ECO:0000256" key="5">
    <source>
        <dbReference type="ARBA" id="ARBA00004496"/>
    </source>
</evidence>
<evidence type="ECO:0000256" key="1">
    <source>
        <dbReference type="ARBA" id="ARBA00000077"/>
    </source>
</evidence>
<comment type="catalytic activity">
    <reaction evidence="1 14">
        <text>Endonucleolytic cleavage to 5'-phosphomonoester.</text>
        <dbReference type="EC" id="3.1.26.4"/>
    </reaction>
</comment>
<dbReference type="InterPro" id="IPR036397">
    <property type="entry name" value="RNaseH_sf"/>
</dbReference>
<evidence type="ECO:0000313" key="17">
    <source>
        <dbReference type="Proteomes" id="UP000033648"/>
    </source>
</evidence>
<gene>
    <name evidence="16" type="ORF">JF69_02980</name>
</gene>
<dbReference type="Pfam" id="PF01351">
    <property type="entry name" value="RNase_HII"/>
    <property type="match status" value="1"/>
</dbReference>
<organism evidence="16 17">
    <name type="scientific">Bifidobacterium asteroides</name>
    <dbReference type="NCBI Taxonomy" id="1684"/>
    <lineage>
        <taxon>Bacteria</taxon>
        <taxon>Bacillati</taxon>
        <taxon>Actinomycetota</taxon>
        <taxon>Actinomycetes</taxon>
        <taxon>Bifidobacteriales</taxon>
        <taxon>Bifidobacteriaceae</taxon>
        <taxon>Bifidobacterium</taxon>
    </lineage>
</organism>
<dbReference type="GO" id="GO:0005737">
    <property type="term" value="C:cytoplasm"/>
    <property type="evidence" value="ECO:0007669"/>
    <property type="project" value="UniProtKB-SubCell"/>
</dbReference>
<dbReference type="CDD" id="cd07182">
    <property type="entry name" value="RNase_HII_bacteria_HII_like"/>
    <property type="match status" value="1"/>
</dbReference>
<protein>
    <recommendedName>
        <fullName evidence="14">Ribonuclease</fullName>
        <ecNumber evidence="14">3.1.26.4</ecNumber>
    </recommendedName>
</protein>
<evidence type="ECO:0000256" key="10">
    <source>
        <dbReference type="ARBA" id="ARBA00022759"/>
    </source>
</evidence>
<dbReference type="OrthoDB" id="9803420at2"/>
<evidence type="ECO:0000256" key="8">
    <source>
        <dbReference type="ARBA" id="ARBA00022722"/>
    </source>
</evidence>
<evidence type="ECO:0000256" key="4">
    <source>
        <dbReference type="ARBA" id="ARBA00004065"/>
    </source>
</evidence>
<comment type="similarity">
    <text evidence="6 14">Belongs to the RNase HII family.</text>
</comment>
<proteinExistence type="inferred from homology"/>
<dbReference type="PROSITE" id="PS51975">
    <property type="entry name" value="RNASE_H_2"/>
    <property type="match status" value="1"/>
</dbReference>
<comment type="function">
    <text evidence="4 14">Endonuclease that specifically degrades the RNA of RNA-DNA hybrids.</text>
</comment>
<evidence type="ECO:0000256" key="9">
    <source>
        <dbReference type="ARBA" id="ARBA00022723"/>
    </source>
</evidence>
<comment type="caution">
    <text evidence="13">Lacks conserved residue(s) required for the propagation of feature annotation.</text>
</comment>
<evidence type="ECO:0000256" key="14">
    <source>
        <dbReference type="RuleBase" id="RU003515"/>
    </source>
</evidence>
<evidence type="ECO:0000259" key="15">
    <source>
        <dbReference type="PROSITE" id="PS51975"/>
    </source>
</evidence>
<comment type="cofactor">
    <cofactor evidence="3">
        <name>Mg(2+)</name>
        <dbReference type="ChEBI" id="CHEBI:18420"/>
    </cofactor>
</comment>
<keyword evidence="9" id="KW-0479">Metal-binding</keyword>
<dbReference type="GO" id="GO:0043137">
    <property type="term" value="P:DNA replication, removal of RNA primer"/>
    <property type="evidence" value="ECO:0007669"/>
    <property type="project" value="TreeGrafter"/>
</dbReference>
<evidence type="ECO:0000256" key="13">
    <source>
        <dbReference type="PROSITE-ProRule" id="PRU01319"/>
    </source>
</evidence>
<dbReference type="AlphaFoldDB" id="A0A0F4L1R4"/>
<dbReference type="PANTHER" id="PTHR10954:SF18">
    <property type="entry name" value="RIBONUCLEASE HII"/>
    <property type="match status" value="1"/>
</dbReference>
<evidence type="ECO:0000256" key="6">
    <source>
        <dbReference type="ARBA" id="ARBA00007383"/>
    </source>
</evidence>
<feature type="domain" description="RNase H type-2" evidence="15">
    <location>
        <begin position="20"/>
        <end position="235"/>
    </location>
</feature>
<keyword evidence="8 14" id="KW-0540">Nuclease</keyword>
<evidence type="ECO:0000313" key="16">
    <source>
        <dbReference type="EMBL" id="KJY52605.1"/>
    </source>
</evidence>
<dbReference type="EMBL" id="JWME01000004">
    <property type="protein sequence ID" value="KJY52605.1"/>
    <property type="molecule type" value="Genomic_DNA"/>
</dbReference>
<evidence type="ECO:0000256" key="12">
    <source>
        <dbReference type="ARBA" id="ARBA00023211"/>
    </source>
</evidence>
<sequence>MRRILPTLATEAALADQGAEYVLGLDEVGRGALAGPAMVGVVAVCSADLPHLKVPDGVADSKMLTPARRLAMYRDLENWAAGWAVGACSNHEIDQWGIVHALGIAALRALAELEHGMDLGPGRRLAAILDGPNDYITPAADSFDAPDLPVLPKVSTQVKGDAHCASVACAAVIAKVTRDQLMVRLAASDPALAPYQWEHNKGYGSPAHLEAIRRLGPSRLHRVSWHLPSSGPGRG</sequence>
<evidence type="ECO:0000256" key="3">
    <source>
        <dbReference type="ARBA" id="ARBA00001946"/>
    </source>
</evidence>
<dbReference type="GO" id="GO:0004523">
    <property type="term" value="F:RNA-DNA hybrid ribonuclease activity"/>
    <property type="evidence" value="ECO:0007669"/>
    <property type="project" value="UniProtKB-EC"/>
</dbReference>
<dbReference type="NCBIfam" id="NF000595">
    <property type="entry name" value="PRK00015.1-3"/>
    <property type="match status" value="1"/>
</dbReference>
<keyword evidence="11 14" id="KW-0378">Hydrolase</keyword>
<evidence type="ECO:0000256" key="7">
    <source>
        <dbReference type="ARBA" id="ARBA00022490"/>
    </source>
</evidence>
<comment type="caution">
    <text evidence="16">The sequence shown here is derived from an EMBL/GenBank/DDBJ whole genome shotgun (WGS) entry which is preliminary data.</text>
</comment>
<evidence type="ECO:0000256" key="11">
    <source>
        <dbReference type="ARBA" id="ARBA00022801"/>
    </source>
</evidence>
<keyword evidence="10 14" id="KW-0255">Endonuclease</keyword>
<dbReference type="PANTHER" id="PTHR10954">
    <property type="entry name" value="RIBONUCLEASE H2 SUBUNIT A"/>
    <property type="match status" value="1"/>
</dbReference>
<dbReference type="InterPro" id="IPR001352">
    <property type="entry name" value="RNase_HII/HIII"/>
</dbReference>
<keyword evidence="12" id="KW-0464">Manganese</keyword>
<dbReference type="PATRIC" id="fig|1684.4.peg.318"/>
<dbReference type="GO" id="GO:0032299">
    <property type="term" value="C:ribonuclease H2 complex"/>
    <property type="evidence" value="ECO:0007669"/>
    <property type="project" value="TreeGrafter"/>
</dbReference>
<comment type="cofactor">
    <cofactor evidence="2">
        <name>Mn(2+)</name>
        <dbReference type="ChEBI" id="CHEBI:29035"/>
    </cofactor>
</comment>
<dbReference type="Gene3D" id="3.30.420.10">
    <property type="entry name" value="Ribonuclease H-like superfamily/Ribonuclease H"/>
    <property type="match status" value="1"/>
</dbReference>
<keyword evidence="7" id="KW-0963">Cytoplasm</keyword>
<dbReference type="GO" id="GO:0046872">
    <property type="term" value="F:metal ion binding"/>
    <property type="evidence" value="ECO:0007669"/>
    <property type="project" value="UniProtKB-KW"/>
</dbReference>
<accession>A0A0F4L1R4</accession>
<reference evidence="16 17" key="1">
    <citation type="submission" date="2014-12" db="EMBL/GenBank/DDBJ databases">
        <title>Comparative genomics of the lactic acid bacteria isolated from the honey bee gut.</title>
        <authorList>
            <person name="Ellegaard K.M."/>
            <person name="Tamarit D."/>
            <person name="Javelind E."/>
            <person name="Olofsson T."/>
            <person name="Andersson S.G."/>
            <person name="Vasquez A."/>
        </authorList>
    </citation>
    <scope>NUCLEOTIDE SEQUENCE [LARGE SCALE GENOMIC DNA]</scope>
    <source>
        <strain evidence="16 17">Bin2</strain>
    </source>
</reference>
<dbReference type="SUPFAM" id="SSF53098">
    <property type="entry name" value="Ribonuclease H-like"/>
    <property type="match status" value="1"/>
</dbReference>
<dbReference type="InterPro" id="IPR012337">
    <property type="entry name" value="RNaseH-like_sf"/>
</dbReference>
<dbReference type="Proteomes" id="UP000033648">
    <property type="component" value="Unassembled WGS sequence"/>
</dbReference>
<dbReference type="InterPro" id="IPR022898">
    <property type="entry name" value="RNase_HII"/>
</dbReference>
<evidence type="ECO:0000256" key="2">
    <source>
        <dbReference type="ARBA" id="ARBA00001936"/>
    </source>
</evidence>
<comment type="subcellular location">
    <subcellularLocation>
        <location evidence="5">Cytoplasm</location>
    </subcellularLocation>
</comment>
<dbReference type="InterPro" id="IPR024567">
    <property type="entry name" value="RNase_HII/HIII_dom"/>
</dbReference>